<evidence type="ECO:0000313" key="17">
    <source>
        <dbReference type="Proteomes" id="UP000694387"/>
    </source>
</evidence>
<evidence type="ECO:0000313" key="16">
    <source>
        <dbReference type="Ensembl" id="ENSEASP00005043369.1"/>
    </source>
</evidence>
<keyword evidence="5 13" id="KW-0472">Membrane</keyword>
<protein>
    <recommendedName>
        <fullName evidence="11">Basigin</fullName>
    </recommendedName>
</protein>
<dbReference type="PANTHER" id="PTHR10075:SF107">
    <property type="entry name" value="BASIGIN"/>
    <property type="match status" value="1"/>
</dbReference>
<evidence type="ECO:0000256" key="9">
    <source>
        <dbReference type="ARBA" id="ARBA00023319"/>
    </source>
</evidence>
<keyword evidence="7" id="KW-0675">Receptor</keyword>
<reference evidence="16 17" key="1">
    <citation type="journal article" date="2020" name="Nat. Commun.">
        <title>Donkey genomes provide new insights into domestication and selection for coat color.</title>
        <authorList>
            <person name="Wang"/>
            <person name="C."/>
            <person name="Li"/>
            <person name="H."/>
            <person name="Guo"/>
            <person name="Y."/>
            <person name="Huang"/>
            <person name="J."/>
            <person name="Sun"/>
            <person name="Y."/>
            <person name="Min"/>
            <person name="J."/>
            <person name="Wang"/>
            <person name="J."/>
            <person name="Fang"/>
            <person name="X."/>
            <person name="Zhao"/>
            <person name="Z."/>
            <person name="Wang"/>
            <person name="S."/>
            <person name="Zhang"/>
            <person name="Y."/>
            <person name="Liu"/>
            <person name="Q."/>
            <person name="Jiang"/>
            <person name="Q."/>
            <person name="Wang"/>
            <person name="X."/>
            <person name="Guo"/>
            <person name="Y."/>
            <person name="Yang"/>
            <person name="C."/>
            <person name="Wang"/>
            <person name="Y."/>
            <person name="Tian"/>
            <person name="F."/>
            <person name="Zhuang"/>
            <person name="G."/>
            <person name="Fan"/>
            <person name="Y."/>
            <person name="Gao"/>
            <person name="Q."/>
            <person name="Li"/>
            <person name="Y."/>
            <person name="Ju"/>
            <person name="Z."/>
            <person name="Li"/>
            <person name="J."/>
            <person name="Li"/>
            <person name="R."/>
            <person name="Hou"/>
            <person name="M."/>
            <person name="Yang"/>
            <person name="G."/>
            <person name="Liu"/>
            <person name="G."/>
            <person name="Liu"/>
            <person name="W."/>
            <person name="Guo"/>
            <person name="J."/>
            <person name="Pan"/>
            <person name="S."/>
            <person name="Fan"/>
            <person name="G."/>
            <person name="Zhang"/>
            <person name="W."/>
            <person name="Zhang"/>
            <person name="R."/>
            <person name="Yu"/>
            <person name="J."/>
            <person name="Zhang"/>
            <person name="X."/>
            <person name="Yin"/>
            <person name="Q."/>
            <person name="Ji"/>
            <person name="C."/>
            <person name="Jin"/>
            <person name="Y."/>
            <person name="Yue"/>
            <person name="G."/>
            <person name="Liu"/>
            <person name="M."/>
            <person name="Xu"/>
            <person name="J."/>
            <person name="Liu"/>
            <person name="S."/>
            <person name="Jordana"/>
            <person name="J."/>
            <person name="Noce"/>
            <person name="A."/>
            <person name="Amills"/>
            <person name="M."/>
            <person name="Wu"/>
            <person name="D.D."/>
            <person name="Li"/>
            <person name="S."/>
            <person name="Zhou"/>
            <person name="X. and Zhong"/>
            <person name="J."/>
        </authorList>
    </citation>
    <scope>NUCLEOTIDE SEQUENCE [LARGE SCALE GENOMIC DNA]</scope>
</reference>
<dbReference type="FunFam" id="2.60.40.10:FF:000387">
    <property type="entry name" value="Neuroplastin b"/>
    <property type="match status" value="1"/>
</dbReference>
<dbReference type="Ensembl" id="ENSEAST00005043733.1">
    <property type="protein sequence ID" value="ENSEASP00005043369.1"/>
    <property type="gene ID" value="ENSEASG00005021483.2"/>
</dbReference>
<dbReference type="SMART" id="SM00409">
    <property type="entry name" value="IG"/>
    <property type="match status" value="1"/>
</dbReference>
<accession>A0A9L0IR52</accession>
<dbReference type="InterPro" id="IPR013783">
    <property type="entry name" value="Ig-like_fold"/>
</dbReference>
<keyword evidence="14" id="KW-0732">Signal</keyword>
<dbReference type="InterPro" id="IPR003599">
    <property type="entry name" value="Ig_sub"/>
</dbReference>
<evidence type="ECO:0000256" key="5">
    <source>
        <dbReference type="ARBA" id="ARBA00023136"/>
    </source>
</evidence>
<dbReference type="AlphaFoldDB" id="A0A9L0IR52"/>
<dbReference type="GO" id="GO:0007156">
    <property type="term" value="P:homophilic cell adhesion via plasma membrane adhesion molecules"/>
    <property type="evidence" value="ECO:0007669"/>
    <property type="project" value="TreeGrafter"/>
</dbReference>
<feature type="signal peptide" evidence="14">
    <location>
        <begin position="1"/>
        <end position="18"/>
    </location>
</feature>
<dbReference type="GO" id="GO:0016323">
    <property type="term" value="C:basolateral plasma membrane"/>
    <property type="evidence" value="ECO:0007669"/>
    <property type="project" value="UniProtKB-SubCell"/>
</dbReference>
<name>A0A9L0IR52_EQUAS</name>
<keyword evidence="2" id="KW-1003">Cell membrane</keyword>
<dbReference type="GO" id="GO:0030424">
    <property type="term" value="C:axon"/>
    <property type="evidence" value="ECO:0007669"/>
    <property type="project" value="TreeGrafter"/>
</dbReference>
<organism evidence="16 17">
    <name type="scientific">Equus asinus</name>
    <name type="common">Donkey</name>
    <name type="synonym">Equus africanus asinus</name>
    <dbReference type="NCBI Taxonomy" id="9793"/>
    <lineage>
        <taxon>Eukaryota</taxon>
        <taxon>Metazoa</taxon>
        <taxon>Chordata</taxon>
        <taxon>Craniata</taxon>
        <taxon>Vertebrata</taxon>
        <taxon>Euteleostomi</taxon>
        <taxon>Mammalia</taxon>
        <taxon>Eutheria</taxon>
        <taxon>Laurasiatheria</taxon>
        <taxon>Perissodactyla</taxon>
        <taxon>Equidae</taxon>
        <taxon>Equus</taxon>
    </lineage>
</organism>
<keyword evidence="13" id="KW-0812">Transmembrane</keyword>
<evidence type="ECO:0000256" key="3">
    <source>
        <dbReference type="ARBA" id="ARBA00022824"/>
    </source>
</evidence>
<keyword evidence="6" id="KW-1015">Disulfide bond</keyword>
<dbReference type="InterPro" id="IPR007110">
    <property type="entry name" value="Ig-like_dom"/>
</dbReference>
<reference evidence="16" key="2">
    <citation type="submission" date="2025-08" db="UniProtKB">
        <authorList>
            <consortium name="Ensembl"/>
        </authorList>
    </citation>
    <scope>IDENTIFICATION</scope>
</reference>
<keyword evidence="4" id="KW-0430">Lectin</keyword>
<keyword evidence="4" id="KW-0465">Mannose-binding</keyword>
<keyword evidence="13" id="KW-1133">Transmembrane helix</keyword>
<evidence type="ECO:0000256" key="12">
    <source>
        <dbReference type="SAM" id="MobiDB-lite"/>
    </source>
</evidence>
<evidence type="ECO:0000256" key="14">
    <source>
        <dbReference type="SAM" id="SignalP"/>
    </source>
</evidence>
<dbReference type="InterPro" id="IPR036179">
    <property type="entry name" value="Ig-like_dom_sf"/>
</dbReference>
<reference evidence="16" key="3">
    <citation type="submission" date="2025-09" db="UniProtKB">
        <authorList>
            <consortium name="Ensembl"/>
        </authorList>
    </citation>
    <scope>IDENTIFICATION</scope>
</reference>
<keyword evidence="9" id="KW-0393">Immunoglobulin domain</keyword>
<dbReference type="PROSITE" id="PS50835">
    <property type="entry name" value="IG_LIKE"/>
    <property type="match status" value="1"/>
</dbReference>
<proteinExistence type="predicted"/>
<dbReference type="GO" id="GO:0007411">
    <property type="term" value="P:axon guidance"/>
    <property type="evidence" value="ECO:0007669"/>
    <property type="project" value="TreeGrafter"/>
</dbReference>
<evidence type="ECO:0000256" key="1">
    <source>
        <dbReference type="ARBA" id="ARBA00004115"/>
    </source>
</evidence>
<evidence type="ECO:0000256" key="13">
    <source>
        <dbReference type="SAM" id="Phobius"/>
    </source>
</evidence>
<evidence type="ECO:0000259" key="15">
    <source>
        <dbReference type="PROSITE" id="PS50835"/>
    </source>
</evidence>
<evidence type="ECO:0000256" key="10">
    <source>
        <dbReference type="ARBA" id="ARBA00023768"/>
    </source>
</evidence>
<feature type="domain" description="Ig-like" evidence="15">
    <location>
        <begin position="25"/>
        <end position="119"/>
    </location>
</feature>
<comment type="subcellular location">
    <subcellularLocation>
        <location evidence="10">Basolateral cell membrane</location>
        <topology evidence="10">Single-pass type I membrane protein</topology>
    </subcellularLocation>
    <subcellularLocation>
        <location evidence="1">Endoplasmic reticulum membrane</location>
        <topology evidence="1">Single-pass type I membrane protein</topology>
    </subcellularLocation>
</comment>
<dbReference type="PANTHER" id="PTHR10075">
    <property type="entry name" value="BASIGIN RELATED"/>
    <property type="match status" value="1"/>
</dbReference>
<dbReference type="GeneTree" id="ENSGT00940000159142"/>
<keyword evidence="8" id="KW-0325">Glycoprotein</keyword>
<evidence type="ECO:0000256" key="2">
    <source>
        <dbReference type="ARBA" id="ARBA00022475"/>
    </source>
</evidence>
<dbReference type="Gene3D" id="2.60.40.10">
    <property type="entry name" value="Immunoglobulins"/>
    <property type="match status" value="1"/>
</dbReference>
<evidence type="ECO:0000256" key="4">
    <source>
        <dbReference type="ARBA" id="ARBA00023035"/>
    </source>
</evidence>
<evidence type="ECO:0000256" key="6">
    <source>
        <dbReference type="ARBA" id="ARBA00023157"/>
    </source>
</evidence>
<feature type="region of interest" description="Disordered" evidence="12">
    <location>
        <begin position="159"/>
        <end position="189"/>
    </location>
</feature>
<dbReference type="GO" id="GO:0070593">
    <property type="term" value="P:dendrite self-avoidance"/>
    <property type="evidence" value="ECO:0007669"/>
    <property type="project" value="TreeGrafter"/>
</dbReference>
<dbReference type="GO" id="GO:0005789">
    <property type="term" value="C:endoplasmic reticulum membrane"/>
    <property type="evidence" value="ECO:0007669"/>
    <property type="project" value="UniProtKB-SubCell"/>
</dbReference>
<dbReference type="GO" id="GO:0005537">
    <property type="term" value="F:D-mannose binding"/>
    <property type="evidence" value="ECO:0007669"/>
    <property type="project" value="UniProtKB-KW"/>
</dbReference>
<keyword evidence="17" id="KW-1185">Reference proteome</keyword>
<evidence type="ECO:0000256" key="8">
    <source>
        <dbReference type="ARBA" id="ARBA00023180"/>
    </source>
</evidence>
<sequence>MAAALVVVLGLVVLGAGGDSGAGRPHIKAVKKSEHATEGESVVLACKSTSFPPVTDWFWYKISESADQVITNTSQGKFLVTSSESKTELRISKLDLTTDPGQYVCNGTSTAGSGQAVISLRVRNRFAALWPFLGIVAEVLVLVTIIFVYEKRRKPDEILDDEDAGSTPLKSSGHHVNDKDKNVRQRNAS</sequence>
<evidence type="ECO:0000256" key="11">
    <source>
        <dbReference type="ARBA" id="ARBA00023876"/>
    </source>
</evidence>
<dbReference type="Proteomes" id="UP000694387">
    <property type="component" value="Chromosome 20"/>
</dbReference>
<feature type="transmembrane region" description="Helical" evidence="13">
    <location>
        <begin position="128"/>
        <end position="149"/>
    </location>
</feature>
<feature type="chain" id="PRO_5040131015" description="Basigin" evidence="14">
    <location>
        <begin position="19"/>
        <end position="189"/>
    </location>
</feature>
<dbReference type="Pfam" id="PF13927">
    <property type="entry name" value="Ig_3"/>
    <property type="match status" value="1"/>
</dbReference>
<keyword evidence="3" id="KW-0256">Endoplasmic reticulum</keyword>
<evidence type="ECO:0000256" key="7">
    <source>
        <dbReference type="ARBA" id="ARBA00023170"/>
    </source>
</evidence>
<dbReference type="SUPFAM" id="SSF48726">
    <property type="entry name" value="Immunoglobulin"/>
    <property type="match status" value="1"/>
</dbReference>
<gene>
    <name evidence="16" type="primary">BSG</name>
</gene>
<dbReference type="GO" id="GO:0098632">
    <property type="term" value="F:cell-cell adhesion mediator activity"/>
    <property type="evidence" value="ECO:0007669"/>
    <property type="project" value="TreeGrafter"/>
</dbReference>